<keyword evidence="6 15" id="KW-0812">Transmembrane</keyword>
<dbReference type="PANTHER" id="PTHR12688">
    <property type="entry name" value="DYNEIN LIGHT INTERMEDIATE CHAIN"/>
    <property type="match status" value="1"/>
</dbReference>
<evidence type="ECO:0000256" key="5">
    <source>
        <dbReference type="ARBA" id="ARBA00022490"/>
    </source>
</evidence>
<feature type="compositionally biased region" description="Low complexity" evidence="17">
    <location>
        <begin position="437"/>
        <end position="446"/>
    </location>
</feature>
<keyword evidence="12 15" id="KW-0472">Membrane</keyword>
<keyword evidence="13 16" id="KW-0505">Motor protein</keyword>
<dbReference type="PRINTS" id="PR00449">
    <property type="entry name" value="RASTRNSFRMNG"/>
</dbReference>
<dbReference type="GO" id="GO:0007018">
    <property type="term" value="P:microtubule-based movement"/>
    <property type="evidence" value="ECO:0007669"/>
    <property type="project" value="InterPro"/>
</dbReference>
<evidence type="ECO:0000256" key="15">
    <source>
        <dbReference type="PROSITE-ProRule" id="PRU00581"/>
    </source>
</evidence>
<dbReference type="EMBL" id="JAINUG010000008">
    <property type="protein sequence ID" value="KAJ8415660.1"/>
    <property type="molecule type" value="Genomic_DNA"/>
</dbReference>
<feature type="region of interest" description="Disordered" evidence="17">
    <location>
        <begin position="673"/>
        <end position="697"/>
    </location>
</feature>
<dbReference type="InterPro" id="IPR027417">
    <property type="entry name" value="P-loop_NTPase"/>
</dbReference>
<evidence type="ECO:0000256" key="11">
    <source>
        <dbReference type="ARBA" id="ARBA00023017"/>
    </source>
</evidence>
<dbReference type="AlphaFoldDB" id="A0AAD7T7D6"/>
<evidence type="ECO:0000313" key="21">
    <source>
        <dbReference type="Proteomes" id="UP001221898"/>
    </source>
</evidence>
<evidence type="ECO:0000256" key="6">
    <source>
        <dbReference type="ARBA" id="ARBA00022692"/>
    </source>
</evidence>
<dbReference type="SUPFAM" id="SSF52540">
    <property type="entry name" value="P-loop containing nucleoside triphosphate hydrolases"/>
    <property type="match status" value="1"/>
</dbReference>
<keyword evidence="21" id="KW-1185">Reference proteome</keyword>
<keyword evidence="14 16" id="KW-0206">Cytoskeleton</keyword>
<dbReference type="Pfam" id="PF01284">
    <property type="entry name" value="MARVEL"/>
    <property type="match status" value="1"/>
</dbReference>
<dbReference type="PANTHER" id="PTHR12688:SF2">
    <property type="entry name" value="CYTOPLASMIC DYNEIN 1 LIGHT INTERMEDIATE CHAIN 1"/>
    <property type="match status" value="1"/>
</dbReference>
<feature type="region of interest" description="Disordered" evidence="17">
    <location>
        <begin position="437"/>
        <end position="466"/>
    </location>
</feature>
<keyword evidence="11 16" id="KW-0243">Dynein</keyword>
<dbReference type="PROSITE" id="PS51225">
    <property type="entry name" value="MARVEL"/>
    <property type="match status" value="1"/>
</dbReference>
<dbReference type="GO" id="GO:0005868">
    <property type="term" value="C:cytoplasmic dynein complex"/>
    <property type="evidence" value="ECO:0007669"/>
    <property type="project" value="UniProtKB-UniRule"/>
</dbReference>
<dbReference type="Gene3D" id="3.40.50.300">
    <property type="entry name" value="P-loop containing nucleotide triphosphate hydrolases"/>
    <property type="match status" value="1"/>
</dbReference>
<dbReference type="GO" id="GO:0045504">
    <property type="term" value="F:dynein heavy chain binding"/>
    <property type="evidence" value="ECO:0007669"/>
    <property type="project" value="TreeGrafter"/>
</dbReference>
<keyword evidence="4 16" id="KW-0813">Transport</keyword>
<accession>A0AAD7T7D6</accession>
<evidence type="ECO:0000256" key="8">
    <source>
        <dbReference type="ARBA" id="ARBA00022741"/>
    </source>
</evidence>
<dbReference type="Pfam" id="PF05783">
    <property type="entry name" value="DLIC"/>
    <property type="match status" value="1"/>
</dbReference>
<gene>
    <name evidence="20" type="ORF">AAFF_G00402170</name>
</gene>
<evidence type="ECO:0000256" key="10">
    <source>
        <dbReference type="ARBA" id="ARBA00022989"/>
    </source>
</evidence>
<keyword evidence="7 16" id="KW-0493">Microtubule</keyword>
<comment type="subcellular location">
    <subcellularLocation>
        <location evidence="2 16">Cytoplasm</location>
        <location evidence="2 16">Cytoskeleton</location>
    </subcellularLocation>
    <subcellularLocation>
        <location evidence="1">Membrane</location>
        <topology evidence="1">Multi-pass membrane protein</topology>
    </subcellularLocation>
</comment>
<dbReference type="GO" id="GO:0005524">
    <property type="term" value="F:ATP binding"/>
    <property type="evidence" value="ECO:0007669"/>
    <property type="project" value="UniProtKB-KW"/>
</dbReference>
<dbReference type="GO" id="GO:0005874">
    <property type="term" value="C:microtubule"/>
    <property type="evidence" value="ECO:0007669"/>
    <property type="project" value="UniProtKB-KW"/>
</dbReference>
<dbReference type="GO" id="GO:0016020">
    <property type="term" value="C:membrane"/>
    <property type="evidence" value="ECO:0007669"/>
    <property type="project" value="UniProtKB-SubCell"/>
</dbReference>
<dbReference type="Proteomes" id="UP001221898">
    <property type="component" value="Unassembled WGS sequence"/>
</dbReference>
<feature type="transmembrane region" description="Helical" evidence="18">
    <location>
        <begin position="575"/>
        <end position="600"/>
    </location>
</feature>
<keyword evidence="8 16" id="KW-0547">Nucleotide-binding</keyword>
<feature type="region of interest" description="Disordered" evidence="17">
    <location>
        <begin position="1"/>
        <end position="30"/>
    </location>
</feature>
<keyword evidence="5 16" id="KW-0963">Cytoplasm</keyword>
<dbReference type="GO" id="GO:0005813">
    <property type="term" value="C:centrosome"/>
    <property type="evidence" value="ECO:0007669"/>
    <property type="project" value="TreeGrafter"/>
</dbReference>
<evidence type="ECO:0000256" key="16">
    <source>
        <dbReference type="RuleBase" id="RU366047"/>
    </source>
</evidence>
<feature type="compositionally biased region" description="Low complexity" evidence="17">
    <location>
        <begin position="384"/>
        <end position="397"/>
    </location>
</feature>
<comment type="subunit">
    <text evidence="16">Homodimer. The cytoplasmic dynein 1 complex consists of two catalytic heavy chains (HCs) and a number of non-catalytic subunits presented by intermediate chains (ICs).</text>
</comment>
<feature type="compositionally biased region" description="Low complexity" evidence="17">
    <location>
        <begin position="455"/>
        <end position="464"/>
    </location>
</feature>
<protein>
    <recommendedName>
        <fullName evidence="16">Dynein light intermediate chain</fullName>
    </recommendedName>
</protein>
<dbReference type="InterPro" id="IPR008253">
    <property type="entry name" value="Marvel"/>
</dbReference>
<evidence type="ECO:0000256" key="3">
    <source>
        <dbReference type="ARBA" id="ARBA00006831"/>
    </source>
</evidence>
<proteinExistence type="inferred from homology"/>
<evidence type="ECO:0000256" key="18">
    <source>
        <dbReference type="SAM" id="Phobius"/>
    </source>
</evidence>
<feature type="transmembrane region" description="Helical" evidence="18">
    <location>
        <begin position="644"/>
        <end position="663"/>
    </location>
</feature>
<sequence length="697" mass="76141">MAAVGRGASASTNSNINNTSEVQNGEEDDGQNLWSSILSEVSTHSRSKLPSGKNVLVMGEDGAGKTTLVAKLQGVEEYMKGRGLEYLYFSVHDDDIEDHARCNAWILDGDLYHKGLQKFAVSPDNVSDTIVLLVMDMSRPWTALDSLQKWGSVIREYIDKLRIAPEEMRDMEQRLVRQFQEYTEPGSDVGMSPQRRNPNADEESVVLPIGENTLTHNLGVPMMVVCTKCDAISVLEKEHDYRDEHFDFIQSHVRRFCLQYGAALLYTSTKENKNLDLLYKYLVHRLYGFPFSVPAQVVEKDAVFIPSGWDNGKKIAILHENLQTVKTEDCFEDVIVKPPVRKFVHEKEIGAEDDQVFLVKLQSLLAKQPPASAGRPGDASNRGPSSSPRTTSRSASANVASVMPMQSGTKKIDLNMKGGQTSEGVLANFFNSLLSKKTGSPGPGSSSSGGGGNTTGTAKKSGSKLGLTDVQAELDRISGKSEFDAPSPTSSPTPPAEGEEFSGSEVDSYSLTMAGTEQVYNPTTLQEPTSKKYFVIPTEHLDKVRFVIKVAEVLLSFLAFILEEVVTRCLSCGPLYFFEFVSCTAFLFTGLLLVLLSTALHRKVGIECWSSVDFVYTGLIAIFFFIATIVFLADNGGTSLEKSAVAFGFLASIAFAVDIGMVVKTKGVPFGKKSPQAAGMQQATVPEEEKLRANGRE</sequence>
<evidence type="ECO:0000256" key="14">
    <source>
        <dbReference type="ARBA" id="ARBA00023212"/>
    </source>
</evidence>
<dbReference type="GO" id="GO:0000226">
    <property type="term" value="P:microtubule cytoskeleton organization"/>
    <property type="evidence" value="ECO:0007669"/>
    <property type="project" value="TreeGrafter"/>
</dbReference>
<keyword evidence="10 18" id="KW-1133">Transmembrane helix</keyword>
<feature type="compositionally biased region" description="Low complexity" evidence="17">
    <location>
        <begin position="8"/>
        <end position="20"/>
    </location>
</feature>
<feature type="region of interest" description="Disordered" evidence="17">
    <location>
        <begin position="479"/>
        <end position="502"/>
    </location>
</feature>
<evidence type="ECO:0000256" key="4">
    <source>
        <dbReference type="ARBA" id="ARBA00022448"/>
    </source>
</evidence>
<feature type="compositionally biased region" description="Basic and acidic residues" evidence="17">
    <location>
        <begin position="687"/>
        <end position="697"/>
    </location>
</feature>
<comment type="similarity">
    <text evidence="3 16">Belongs to the dynein light intermediate chain family.</text>
</comment>
<dbReference type="InterPro" id="IPR008467">
    <property type="entry name" value="Dynein1_light_intermed_chain"/>
</dbReference>
<comment type="caution">
    <text evidence="20">The sequence shown here is derived from an EMBL/GenBank/DDBJ whole genome shotgun (WGS) entry which is preliminary data.</text>
</comment>
<reference evidence="20" key="1">
    <citation type="journal article" date="2023" name="Science">
        <title>Genome structures resolve the early diversification of teleost fishes.</title>
        <authorList>
            <person name="Parey E."/>
            <person name="Louis A."/>
            <person name="Montfort J."/>
            <person name="Bouchez O."/>
            <person name="Roques C."/>
            <person name="Iampietro C."/>
            <person name="Lluch J."/>
            <person name="Castinel A."/>
            <person name="Donnadieu C."/>
            <person name="Desvignes T."/>
            <person name="Floi Bucao C."/>
            <person name="Jouanno E."/>
            <person name="Wen M."/>
            <person name="Mejri S."/>
            <person name="Dirks R."/>
            <person name="Jansen H."/>
            <person name="Henkel C."/>
            <person name="Chen W.J."/>
            <person name="Zahm M."/>
            <person name="Cabau C."/>
            <person name="Klopp C."/>
            <person name="Thompson A.W."/>
            <person name="Robinson-Rechavi M."/>
            <person name="Braasch I."/>
            <person name="Lecointre G."/>
            <person name="Bobe J."/>
            <person name="Postlethwait J.H."/>
            <person name="Berthelot C."/>
            <person name="Roest Crollius H."/>
            <person name="Guiguen Y."/>
        </authorList>
    </citation>
    <scope>NUCLEOTIDE SEQUENCE</scope>
    <source>
        <strain evidence="20">NC1722</strain>
    </source>
</reference>
<evidence type="ECO:0000256" key="12">
    <source>
        <dbReference type="ARBA" id="ARBA00023136"/>
    </source>
</evidence>
<evidence type="ECO:0000256" key="13">
    <source>
        <dbReference type="ARBA" id="ARBA00023175"/>
    </source>
</evidence>
<evidence type="ECO:0000259" key="19">
    <source>
        <dbReference type="PROSITE" id="PS51225"/>
    </source>
</evidence>
<evidence type="ECO:0000256" key="2">
    <source>
        <dbReference type="ARBA" id="ARBA00004245"/>
    </source>
</evidence>
<feature type="transmembrane region" description="Helical" evidence="18">
    <location>
        <begin position="612"/>
        <end position="632"/>
    </location>
</feature>
<keyword evidence="9 16" id="KW-0067">ATP-binding</keyword>
<evidence type="ECO:0000256" key="1">
    <source>
        <dbReference type="ARBA" id="ARBA00004141"/>
    </source>
</evidence>
<dbReference type="InterPro" id="IPR022780">
    <property type="entry name" value="Dynein_light_int_chain"/>
</dbReference>
<name>A0AAD7T7D6_9TELE</name>
<feature type="region of interest" description="Disordered" evidence="17">
    <location>
        <begin position="368"/>
        <end position="417"/>
    </location>
</feature>
<feature type="domain" description="MARVEL" evidence="19">
    <location>
        <begin position="540"/>
        <end position="667"/>
    </location>
</feature>
<evidence type="ECO:0000256" key="7">
    <source>
        <dbReference type="ARBA" id="ARBA00022701"/>
    </source>
</evidence>
<evidence type="ECO:0000256" key="9">
    <source>
        <dbReference type="ARBA" id="ARBA00022840"/>
    </source>
</evidence>
<evidence type="ECO:0000256" key="17">
    <source>
        <dbReference type="SAM" id="MobiDB-lite"/>
    </source>
</evidence>
<evidence type="ECO:0000313" key="20">
    <source>
        <dbReference type="EMBL" id="KAJ8415660.1"/>
    </source>
</evidence>
<comment type="function">
    <text evidence="16">Acts as one of several non-catalytic accessory components of the cytoplasmic dynein 1 complex that are thought to be involved in linking dynein to cargos and to adapter proteins that regulate dynein function. Cytoplasmic dynein 1 acts as a motor for the intracellular retrograde motility of vesicles and organelles along microtubules. May play a role in binding dynein to membranous organelles or chromosomes.</text>
</comment>
<organism evidence="20 21">
    <name type="scientific">Aldrovandia affinis</name>
    <dbReference type="NCBI Taxonomy" id="143900"/>
    <lineage>
        <taxon>Eukaryota</taxon>
        <taxon>Metazoa</taxon>
        <taxon>Chordata</taxon>
        <taxon>Craniata</taxon>
        <taxon>Vertebrata</taxon>
        <taxon>Euteleostomi</taxon>
        <taxon>Actinopterygii</taxon>
        <taxon>Neopterygii</taxon>
        <taxon>Teleostei</taxon>
        <taxon>Notacanthiformes</taxon>
        <taxon>Halosauridae</taxon>
        <taxon>Aldrovandia</taxon>
    </lineage>
</organism>